<feature type="region of interest" description="Disordered" evidence="1">
    <location>
        <begin position="36"/>
        <end position="84"/>
    </location>
</feature>
<evidence type="ECO:0000313" key="2">
    <source>
        <dbReference type="EMBL" id="SPC96176.1"/>
    </source>
</evidence>
<name>A0A2N9G063_FAGSY</name>
<proteinExistence type="predicted"/>
<gene>
    <name evidence="2" type="ORF">FSB_LOCUS24058</name>
</gene>
<dbReference type="EMBL" id="OIVN01001645">
    <property type="protein sequence ID" value="SPC96176.1"/>
    <property type="molecule type" value="Genomic_DNA"/>
</dbReference>
<evidence type="ECO:0000256" key="1">
    <source>
        <dbReference type="SAM" id="MobiDB-lite"/>
    </source>
</evidence>
<organism evidence="2">
    <name type="scientific">Fagus sylvatica</name>
    <name type="common">Beechnut</name>
    <dbReference type="NCBI Taxonomy" id="28930"/>
    <lineage>
        <taxon>Eukaryota</taxon>
        <taxon>Viridiplantae</taxon>
        <taxon>Streptophyta</taxon>
        <taxon>Embryophyta</taxon>
        <taxon>Tracheophyta</taxon>
        <taxon>Spermatophyta</taxon>
        <taxon>Magnoliopsida</taxon>
        <taxon>eudicotyledons</taxon>
        <taxon>Gunneridae</taxon>
        <taxon>Pentapetalae</taxon>
        <taxon>rosids</taxon>
        <taxon>fabids</taxon>
        <taxon>Fagales</taxon>
        <taxon>Fagaceae</taxon>
        <taxon>Fagus</taxon>
    </lineage>
</organism>
<accession>A0A2N9G063</accession>
<feature type="compositionally biased region" description="Basic and acidic residues" evidence="1">
    <location>
        <begin position="75"/>
        <end position="84"/>
    </location>
</feature>
<sequence length="253" mass="28494">MAGETRGLNKQKVRMAALEHKFDDLLALVHMMVKRDAETGNQKRKDDKNTNGEVSEGRPHINMDPLPRPPTPPKPEGKDSQIDGKIDSLEGEDQAHAGFELFREHRLLQYVLVPQHDKCRPNSKSQNFEKNNGRSDPMIHLQIRMVFTTEEDLPLERAGRHLPSPFLVDLILVEERVEDAVKTKRMVDMLALMELESGRKTLPMLYPLGVSQESVQISTSSQGAQDLNDLLGLLKGAVFVRRSMEEPAAATSR</sequence>
<protein>
    <submittedName>
        <fullName evidence="2">Uncharacterized protein</fullName>
    </submittedName>
</protein>
<feature type="compositionally biased region" description="Basic and acidic residues" evidence="1">
    <location>
        <begin position="36"/>
        <end position="61"/>
    </location>
</feature>
<reference evidence="2" key="1">
    <citation type="submission" date="2018-02" db="EMBL/GenBank/DDBJ databases">
        <authorList>
            <person name="Cohen D.B."/>
            <person name="Kent A.D."/>
        </authorList>
    </citation>
    <scope>NUCLEOTIDE SEQUENCE</scope>
</reference>
<dbReference type="AlphaFoldDB" id="A0A2N9G063"/>